<evidence type="ECO:0000256" key="2">
    <source>
        <dbReference type="SAM" id="SignalP"/>
    </source>
</evidence>
<dbReference type="PROSITE" id="PS51257">
    <property type="entry name" value="PROKAR_LIPOPROTEIN"/>
    <property type="match status" value="1"/>
</dbReference>
<dbReference type="Proteomes" id="UP000653411">
    <property type="component" value="Unassembled WGS sequence"/>
</dbReference>
<feature type="signal peptide" evidence="2">
    <location>
        <begin position="1"/>
        <end position="22"/>
    </location>
</feature>
<keyword evidence="4" id="KW-1185">Reference proteome</keyword>
<feature type="chain" id="PRO_5039132521" description="Lipoprotein" evidence="2">
    <location>
        <begin position="23"/>
        <end position="291"/>
    </location>
</feature>
<evidence type="ECO:0000313" key="3">
    <source>
        <dbReference type="EMBL" id="GGN08202.1"/>
    </source>
</evidence>
<comment type="caution">
    <text evidence="3">The sequence shown here is derived from an EMBL/GenBank/DDBJ whole genome shotgun (WGS) entry which is preliminary data.</text>
</comment>
<organism evidence="3 4">
    <name type="scientific">Streptomyces fuscichromogenes</name>
    <dbReference type="NCBI Taxonomy" id="1324013"/>
    <lineage>
        <taxon>Bacteria</taxon>
        <taxon>Bacillati</taxon>
        <taxon>Actinomycetota</taxon>
        <taxon>Actinomycetes</taxon>
        <taxon>Kitasatosporales</taxon>
        <taxon>Streptomycetaceae</taxon>
        <taxon>Streptomyces</taxon>
    </lineage>
</organism>
<dbReference type="EMBL" id="BMML01000006">
    <property type="protein sequence ID" value="GGN08202.1"/>
    <property type="molecule type" value="Genomic_DNA"/>
</dbReference>
<reference evidence="3" key="1">
    <citation type="journal article" date="2014" name="Int. J. Syst. Evol. Microbiol.">
        <title>Complete genome sequence of Corynebacterium casei LMG S-19264T (=DSM 44701T), isolated from a smear-ripened cheese.</title>
        <authorList>
            <consortium name="US DOE Joint Genome Institute (JGI-PGF)"/>
            <person name="Walter F."/>
            <person name="Albersmeier A."/>
            <person name="Kalinowski J."/>
            <person name="Ruckert C."/>
        </authorList>
    </citation>
    <scope>NUCLEOTIDE SEQUENCE</scope>
    <source>
        <strain evidence="3">CGMCC 4.7110</strain>
    </source>
</reference>
<feature type="compositionally biased region" description="Low complexity" evidence="1">
    <location>
        <begin position="150"/>
        <end position="185"/>
    </location>
</feature>
<sequence length="291" mass="28508">MNRHLRKAVVATAAITAGLLMTACQNGTDATSSGKGGASASAVADKASDAKNSKGVSGTFKNGKVTYLAPGKYVVSVPGEDDQQFLVADETQVYGAGTICGQAGSKADTSCTLDQLEAATKKGAVNADVEMDKGVATLVTERSAAQQDTGSGSSSTSSSGSSSGSSSSGSSSSGSSSSGSSASGSSGSGSGSSSGSATGKGVSGTWFGAVSYLAPGKYTVSDIKGSEQEFLVAEDTKIIGYDDICDAINTGPGGEGGVECTEAQLEKAAKKGFDATVVIKNGIATSIRDAS</sequence>
<accession>A0A918CRE9</accession>
<proteinExistence type="predicted"/>
<dbReference type="AlphaFoldDB" id="A0A918CRE9"/>
<keyword evidence="2" id="KW-0732">Signal</keyword>
<protein>
    <recommendedName>
        <fullName evidence="5">Lipoprotein</fullName>
    </recommendedName>
</protein>
<evidence type="ECO:0000256" key="1">
    <source>
        <dbReference type="SAM" id="MobiDB-lite"/>
    </source>
</evidence>
<evidence type="ECO:0000313" key="4">
    <source>
        <dbReference type="Proteomes" id="UP000653411"/>
    </source>
</evidence>
<dbReference type="RefSeq" id="WP_189263430.1">
    <property type="nucleotide sequence ID" value="NZ_BMML01000006.1"/>
</dbReference>
<gene>
    <name evidence="3" type="ORF">GCM10011578_032980</name>
</gene>
<feature type="region of interest" description="Disordered" evidence="1">
    <location>
        <begin position="142"/>
        <end position="198"/>
    </location>
</feature>
<reference evidence="3" key="2">
    <citation type="submission" date="2020-09" db="EMBL/GenBank/DDBJ databases">
        <authorList>
            <person name="Sun Q."/>
            <person name="Zhou Y."/>
        </authorList>
    </citation>
    <scope>NUCLEOTIDE SEQUENCE</scope>
    <source>
        <strain evidence="3">CGMCC 4.7110</strain>
    </source>
</reference>
<name>A0A918CRE9_9ACTN</name>
<evidence type="ECO:0008006" key="5">
    <source>
        <dbReference type="Google" id="ProtNLM"/>
    </source>
</evidence>